<feature type="active site" description="Charge relay system" evidence="3">
    <location>
        <position position="157"/>
    </location>
</feature>
<dbReference type="PROSITE" id="PS00571">
    <property type="entry name" value="AMIDASES"/>
    <property type="match status" value="1"/>
</dbReference>
<dbReference type="GO" id="GO:0017064">
    <property type="term" value="F:fatty acid amide hydrolase activity"/>
    <property type="evidence" value="ECO:0007669"/>
    <property type="project" value="TreeGrafter"/>
</dbReference>
<dbReference type="InterPro" id="IPR023631">
    <property type="entry name" value="Amidase_dom"/>
</dbReference>
<dbReference type="InterPro" id="IPR052096">
    <property type="entry name" value="Endocannabinoid_amidase"/>
</dbReference>
<evidence type="ECO:0000256" key="3">
    <source>
        <dbReference type="PIRSR" id="PIRSR001221-1"/>
    </source>
</evidence>
<proteinExistence type="inferred from homology"/>
<dbReference type="PIRSF" id="PIRSF001221">
    <property type="entry name" value="Amidase_fungi"/>
    <property type="match status" value="1"/>
</dbReference>
<dbReference type="GO" id="GO:0004040">
    <property type="term" value="F:amidase activity"/>
    <property type="evidence" value="ECO:0007669"/>
    <property type="project" value="TreeGrafter"/>
</dbReference>
<feature type="active site" description="Charge relay system" evidence="3">
    <location>
        <position position="232"/>
    </location>
</feature>
<evidence type="ECO:0000256" key="4">
    <source>
        <dbReference type="SAM" id="Coils"/>
    </source>
</evidence>
<feature type="active site" description="Acyl-ester intermediate" evidence="3">
    <location>
        <position position="256"/>
    </location>
</feature>
<dbReference type="OMA" id="EPWRPEM"/>
<dbReference type="GO" id="GO:0009062">
    <property type="term" value="P:fatty acid catabolic process"/>
    <property type="evidence" value="ECO:0007669"/>
    <property type="project" value="TreeGrafter"/>
</dbReference>
<dbReference type="SUPFAM" id="SSF75304">
    <property type="entry name" value="Amidase signature (AS) enzymes"/>
    <property type="match status" value="1"/>
</dbReference>
<comment type="similarity">
    <text evidence="1">Belongs to the amidase family.</text>
</comment>
<accession>A0A0V0QSE1</accession>
<evidence type="ECO:0000313" key="7">
    <source>
        <dbReference type="Proteomes" id="UP000054937"/>
    </source>
</evidence>
<dbReference type="InterPro" id="IPR036928">
    <property type="entry name" value="AS_sf"/>
</dbReference>
<evidence type="ECO:0000256" key="1">
    <source>
        <dbReference type="ARBA" id="ARBA00009199"/>
    </source>
</evidence>
<comment type="caution">
    <text evidence="6">The sequence shown here is derived from an EMBL/GenBank/DDBJ whole genome shotgun (WGS) entry which is preliminary data.</text>
</comment>
<evidence type="ECO:0000256" key="2">
    <source>
        <dbReference type="ARBA" id="ARBA00022801"/>
    </source>
</evidence>
<dbReference type="InParanoid" id="A0A0V0QSE1"/>
<keyword evidence="4" id="KW-0175">Coiled coil</keyword>
<feature type="coiled-coil region" evidence="4">
    <location>
        <begin position="77"/>
        <end position="107"/>
    </location>
</feature>
<keyword evidence="2" id="KW-0378">Hydrolase</keyword>
<dbReference type="EMBL" id="LDAU01000109">
    <property type="protein sequence ID" value="KRX05251.1"/>
    <property type="molecule type" value="Genomic_DNA"/>
</dbReference>
<dbReference type="Proteomes" id="UP000054937">
    <property type="component" value="Unassembled WGS sequence"/>
</dbReference>
<dbReference type="OrthoDB" id="421993at2759"/>
<evidence type="ECO:0000313" key="6">
    <source>
        <dbReference type="EMBL" id="KRX05251.1"/>
    </source>
</evidence>
<sequence>MEFIKQQFQEIQKHTDKFLTKEIFISILGIYLAHRFLSRKFKNVHIQKLKKQYRQKRLGIIYNHQIPEVEIDQKLKQQILNAKVEELKQLLQEKKITSEQLLNLYAKRAFSIGVQNNYVTDSNYDDALALAKKYDQMRNENPESCKGELFGIVMSVKDLFELKNTTCNIGTIVKTEEIYKEDGCMVQLLKQAGAIIFVKSNLPQLSMSAETLNNVMGPGENPWKKGRNIGGSSGGEGGLIASRCSPLGMGTDIGGSIRIPSSFCGIAGFKPTGGRIQSTGVVAFSDSFMGQKAFPACSGPMAKYVDDLVLTMKALTNQKYIDNIPYRFRNMYEINIPFDQKKYEYTGQKLNIGYFKEVEVFQTPQCFKDTIQDNVDQLKAQGHNLIEIQIPNCQEILDGYLNIMFSADGGQQFKDMLKNENPITFYKILFLNCAINYKVKKFLGFLCKLFGAPRLQKILTGSKVLNAYEYRIWISKVDKLRKQIFNIYDQHKLDGIIGPPFGIPAGKHDFLKDVPLSGIYTLMWNAIDSPAGIVPIRLIKENEQVYEDKFNDIITKKTKEQLKNSQGLPICLQVISLPYQDEKCLQIMKIIEENAKFHEKFLYPI</sequence>
<dbReference type="Gene3D" id="3.90.1300.10">
    <property type="entry name" value="Amidase signature (AS) domain"/>
    <property type="match status" value="1"/>
</dbReference>
<dbReference type="InterPro" id="IPR020556">
    <property type="entry name" value="Amidase_CS"/>
</dbReference>
<dbReference type="AlphaFoldDB" id="A0A0V0QSE1"/>
<organism evidence="6 7">
    <name type="scientific">Pseudocohnilembus persalinus</name>
    <name type="common">Ciliate</name>
    <dbReference type="NCBI Taxonomy" id="266149"/>
    <lineage>
        <taxon>Eukaryota</taxon>
        <taxon>Sar</taxon>
        <taxon>Alveolata</taxon>
        <taxon>Ciliophora</taxon>
        <taxon>Intramacronucleata</taxon>
        <taxon>Oligohymenophorea</taxon>
        <taxon>Scuticociliatia</taxon>
        <taxon>Philasterida</taxon>
        <taxon>Pseudocohnilembidae</taxon>
        <taxon>Pseudocohnilembus</taxon>
    </lineage>
</organism>
<protein>
    <submittedName>
        <fullName evidence="6">Amidase signature domain</fullName>
    </submittedName>
</protein>
<name>A0A0V0QSE1_PSEPJ</name>
<keyword evidence="7" id="KW-1185">Reference proteome</keyword>
<dbReference type="Pfam" id="PF01425">
    <property type="entry name" value="Amidase"/>
    <property type="match status" value="1"/>
</dbReference>
<gene>
    <name evidence="6" type="ORF">PPERSA_00552</name>
</gene>
<dbReference type="PANTHER" id="PTHR45847:SF6">
    <property type="entry name" value="FATTY ACID AMIDE HYDROLASE"/>
    <property type="match status" value="1"/>
</dbReference>
<evidence type="ECO:0000259" key="5">
    <source>
        <dbReference type="Pfam" id="PF01425"/>
    </source>
</evidence>
<dbReference type="PANTHER" id="PTHR45847">
    <property type="entry name" value="FATTY ACID AMIDE HYDROLASE"/>
    <property type="match status" value="1"/>
</dbReference>
<feature type="domain" description="Amidase" evidence="5">
    <location>
        <begin position="102"/>
        <end position="585"/>
    </location>
</feature>
<reference evidence="6 7" key="1">
    <citation type="journal article" date="2015" name="Sci. Rep.">
        <title>Genome of the facultative scuticociliatosis pathogen Pseudocohnilembus persalinus provides insight into its virulence through horizontal gene transfer.</title>
        <authorList>
            <person name="Xiong J."/>
            <person name="Wang G."/>
            <person name="Cheng J."/>
            <person name="Tian M."/>
            <person name="Pan X."/>
            <person name="Warren A."/>
            <person name="Jiang C."/>
            <person name="Yuan D."/>
            <person name="Miao W."/>
        </authorList>
    </citation>
    <scope>NUCLEOTIDE SEQUENCE [LARGE SCALE GENOMIC DNA]</scope>
    <source>
        <strain evidence="6">36N120E</strain>
    </source>
</reference>